<evidence type="ECO:0000256" key="5">
    <source>
        <dbReference type="ARBA" id="ARBA00022989"/>
    </source>
</evidence>
<keyword evidence="5 8" id="KW-1133">Transmembrane helix</keyword>
<keyword evidence="3" id="KW-1003">Cell membrane</keyword>
<feature type="transmembrane region" description="Helical" evidence="8">
    <location>
        <begin position="6"/>
        <end position="24"/>
    </location>
</feature>
<dbReference type="Proteomes" id="UP001205843">
    <property type="component" value="Unassembled WGS sequence"/>
</dbReference>
<evidence type="ECO:0000256" key="2">
    <source>
        <dbReference type="ARBA" id="ARBA00005346"/>
    </source>
</evidence>
<feature type="transmembrane region" description="Helical" evidence="8">
    <location>
        <begin position="455"/>
        <end position="478"/>
    </location>
</feature>
<protein>
    <submittedName>
        <fullName evidence="11">Multicomponent Na+:H+ antiporter subunit D</fullName>
    </submittedName>
</protein>
<feature type="transmembrane region" description="Helical" evidence="8">
    <location>
        <begin position="376"/>
        <end position="399"/>
    </location>
</feature>
<feature type="transmembrane region" description="Helical" evidence="8">
    <location>
        <begin position="76"/>
        <end position="101"/>
    </location>
</feature>
<evidence type="ECO:0000313" key="12">
    <source>
        <dbReference type="Proteomes" id="UP001205843"/>
    </source>
</evidence>
<evidence type="ECO:0000259" key="9">
    <source>
        <dbReference type="Pfam" id="PF00361"/>
    </source>
</evidence>
<gene>
    <name evidence="11" type="ORF">J2T57_002046</name>
</gene>
<reference evidence="11" key="1">
    <citation type="submission" date="2022-03" db="EMBL/GenBank/DDBJ databases">
        <title>Genomic Encyclopedia of Type Strains, Phase III (KMG-III): the genomes of soil and plant-associated and newly described type strains.</title>
        <authorList>
            <person name="Whitman W."/>
        </authorList>
    </citation>
    <scope>NUCLEOTIDE SEQUENCE</scope>
    <source>
        <strain evidence="11">ANL 6-2</strain>
    </source>
</reference>
<evidence type="ECO:0000256" key="4">
    <source>
        <dbReference type="ARBA" id="ARBA00022692"/>
    </source>
</evidence>
<dbReference type="InterPro" id="IPR001516">
    <property type="entry name" value="Proton_antipo_N"/>
</dbReference>
<comment type="similarity">
    <text evidence="2">Belongs to the CPA3 antiporters (TC 2.A.63) subunit D family.</text>
</comment>
<dbReference type="GO" id="GO:0005886">
    <property type="term" value="C:plasma membrane"/>
    <property type="evidence" value="ECO:0007669"/>
    <property type="project" value="UniProtKB-SubCell"/>
</dbReference>
<evidence type="ECO:0000313" key="11">
    <source>
        <dbReference type="EMBL" id="MCP1674908.1"/>
    </source>
</evidence>
<feature type="transmembrane region" description="Helical" evidence="8">
    <location>
        <begin position="278"/>
        <end position="296"/>
    </location>
</feature>
<comment type="subcellular location">
    <subcellularLocation>
        <location evidence="1">Cell membrane</location>
        <topology evidence="1">Multi-pass membrane protein</topology>
    </subcellularLocation>
    <subcellularLocation>
        <location evidence="7">Membrane</location>
        <topology evidence="7">Multi-pass membrane protein</topology>
    </subcellularLocation>
</comment>
<feature type="domain" description="NADH:quinone oxidoreductase/Mrp antiporter transmembrane" evidence="9">
    <location>
        <begin position="130"/>
        <end position="424"/>
    </location>
</feature>
<dbReference type="PANTHER" id="PTHR42703:SF1">
    <property type="entry name" value="NA(+)_H(+) ANTIPORTER SUBUNIT D1"/>
    <property type="match status" value="1"/>
</dbReference>
<evidence type="ECO:0000256" key="1">
    <source>
        <dbReference type="ARBA" id="ARBA00004651"/>
    </source>
</evidence>
<evidence type="ECO:0000259" key="10">
    <source>
        <dbReference type="Pfam" id="PF00662"/>
    </source>
</evidence>
<dbReference type="AlphaFoldDB" id="A0AAE3G5Q9"/>
<dbReference type="InterPro" id="IPR050586">
    <property type="entry name" value="CPA3_Na-H_Antiporter_D"/>
</dbReference>
<sequence length="494" mass="52755">MSAAYQAMPLWVLMTSLVTAVAVFSAGENWHRLRIGLNLTGAGLKLVLIGVMLWGVRQGHEFVVRLPLLPGLDFVLHADALTMLFATLSAILWLATTIYAIAYLEHAPNRARFFGFFSLCVAATMGIATAGNLFTFFIFYELLTLATWPLVVHRGIPKAMQAGRVYLQYTLAGSAVFLLGIVLLYNIAGSADFVAGGTLLHLAETHPVVLSVVFVMLMVGLGVKAALVPLHGWLPLAMVAPAPVSALLHAVAVVKAGAFGIVRVVYDVYGVDLVQVLDLNTGLAIIAAITIIYGSLRAIWQTDLKRRLAFSTVSQVSYVVLGVAIGNPLATIGGLVHLVHQGLMKITLFFCAGGYAETHGIHAIDELDGMGRRMPWTSAMFTLGAFGMMGVPPLAGFVSKWYLGLGAVAAAQYWIIAVLIASTVLNAIYFLPLLRRIWFHPPADGNNRVAEASPGLLGPTVFVGLASVGVGLFAGYVLSPLGWVELIGEREYGG</sequence>
<feature type="domain" description="NADH-Ubiquinone oxidoreductase (complex I) chain 5 N-terminal" evidence="10">
    <location>
        <begin position="72"/>
        <end position="114"/>
    </location>
</feature>
<keyword evidence="4 7" id="KW-0812">Transmembrane</keyword>
<evidence type="ECO:0000256" key="7">
    <source>
        <dbReference type="RuleBase" id="RU000320"/>
    </source>
</evidence>
<feature type="transmembrane region" description="Helical" evidence="8">
    <location>
        <begin position="36"/>
        <end position="56"/>
    </location>
</feature>
<dbReference type="PANTHER" id="PTHR42703">
    <property type="entry name" value="NADH DEHYDROGENASE"/>
    <property type="match status" value="1"/>
</dbReference>
<accession>A0AAE3G5Q9</accession>
<dbReference type="EMBL" id="JALJXV010000004">
    <property type="protein sequence ID" value="MCP1674908.1"/>
    <property type="molecule type" value="Genomic_DNA"/>
</dbReference>
<proteinExistence type="inferred from homology"/>
<evidence type="ECO:0000256" key="3">
    <source>
        <dbReference type="ARBA" id="ARBA00022475"/>
    </source>
</evidence>
<evidence type="ECO:0000256" key="8">
    <source>
        <dbReference type="SAM" id="Phobius"/>
    </source>
</evidence>
<comment type="caution">
    <text evidence="11">The sequence shown here is derived from an EMBL/GenBank/DDBJ whole genome shotgun (WGS) entry which is preliminary data.</text>
</comment>
<feature type="transmembrane region" description="Helical" evidence="8">
    <location>
        <begin position="165"/>
        <end position="188"/>
    </location>
</feature>
<evidence type="ECO:0000256" key="6">
    <source>
        <dbReference type="ARBA" id="ARBA00023136"/>
    </source>
</evidence>
<keyword evidence="12" id="KW-1185">Reference proteome</keyword>
<keyword evidence="6 8" id="KW-0472">Membrane</keyword>
<feature type="transmembrane region" description="Helical" evidence="8">
    <location>
        <begin position="411"/>
        <end position="434"/>
    </location>
</feature>
<dbReference type="Pfam" id="PF00361">
    <property type="entry name" value="Proton_antipo_M"/>
    <property type="match status" value="1"/>
</dbReference>
<name>A0AAE3G5Q9_9GAMM</name>
<dbReference type="RefSeq" id="WP_253477498.1">
    <property type="nucleotide sequence ID" value="NZ_JALJXV010000004.1"/>
</dbReference>
<feature type="transmembrane region" description="Helical" evidence="8">
    <location>
        <begin position="246"/>
        <end position="266"/>
    </location>
</feature>
<dbReference type="InterPro" id="IPR001750">
    <property type="entry name" value="ND/Mrp_TM"/>
</dbReference>
<organism evidence="11 12">
    <name type="scientific">Natronocella acetinitrilica</name>
    <dbReference type="NCBI Taxonomy" id="414046"/>
    <lineage>
        <taxon>Bacteria</taxon>
        <taxon>Pseudomonadati</taxon>
        <taxon>Pseudomonadota</taxon>
        <taxon>Gammaproteobacteria</taxon>
        <taxon>Chromatiales</taxon>
        <taxon>Ectothiorhodospiraceae</taxon>
        <taxon>Natronocella</taxon>
    </lineage>
</organism>
<feature type="transmembrane region" description="Helical" evidence="8">
    <location>
        <begin position="113"/>
        <end position="130"/>
    </location>
</feature>
<feature type="transmembrane region" description="Helical" evidence="8">
    <location>
        <begin position="208"/>
        <end position="234"/>
    </location>
</feature>
<dbReference type="PRINTS" id="PR01434">
    <property type="entry name" value="NADHDHGNASE5"/>
</dbReference>
<dbReference type="Pfam" id="PF00662">
    <property type="entry name" value="Proton_antipo_N"/>
    <property type="match status" value="1"/>
</dbReference>